<dbReference type="AlphaFoldDB" id="D2W034"/>
<dbReference type="InterPro" id="IPR032675">
    <property type="entry name" value="LRR_dom_sf"/>
</dbReference>
<dbReference type="RefSeq" id="XP_002670290.1">
    <property type="nucleotide sequence ID" value="XM_002670244.1"/>
</dbReference>
<proteinExistence type="predicted"/>
<dbReference type="GO" id="GO:0031146">
    <property type="term" value="P:SCF-dependent proteasomal ubiquitin-dependent protein catabolic process"/>
    <property type="evidence" value="ECO:0007669"/>
    <property type="project" value="TreeGrafter"/>
</dbReference>
<dbReference type="SUPFAM" id="SSF52047">
    <property type="entry name" value="RNI-like"/>
    <property type="match status" value="1"/>
</dbReference>
<dbReference type="GO" id="GO:0019005">
    <property type="term" value="C:SCF ubiquitin ligase complex"/>
    <property type="evidence" value="ECO:0007669"/>
    <property type="project" value="TreeGrafter"/>
</dbReference>
<dbReference type="InterPro" id="IPR001611">
    <property type="entry name" value="Leu-rich_rpt"/>
</dbReference>
<dbReference type="PANTHER" id="PTHR13318:SF95">
    <property type="entry name" value="F-BOX PROTEIN YLR352W"/>
    <property type="match status" value="1"/>
</dbReference>
<dbReference type="VEuPathDB" id="AmoebaDB:NAEGRDRAFT_74716"/>
<organism evidence="2">
    <name type="scientific">Naegleria gruberi</name>
    <name type="common">Amoeba</name>
    <dbReference type="NCBI Taxonomy" id="5762"/>
    <lineage>
        <taxon>Eukaryota</taxon>
        <taxon>Discoba</taxon>
        <taxon>Heterolobosea</taxon>
        <taxon>Tetramitia</taxon>
        <taxon>Eutetramitia</taxon>
        <taxon>Vahlkampfiidae</taxon>
        <taxon>Naegleria</taxon>
    </lineage>
</organism>
<dbReference type="PANTHER" id="PTHR13318">
    <property type="entry name" value="PARTNER OF PAIRED, ISOFORM B-RELATED"/>
    <property type="match status" value="1"/>
</dbReference>
<dbReference type="Gene3D" id="3.80.10.10">
    <property type="entry name" value="Ribonuclease Inhibitor"/>
    <property type="match status" value="2"/>
</dbReference>
<dbReference type="Pfam" id="PF13516">
    <property type="entry name" value="LRR_6"/>
    <property type="match status" value="2"/>
</dbReference>
<sequence length="367" mass="42152">MSQEETAALFHTLDHDDMLTNIFQFCSLSQLISEIMPTCKRWFRIALEFDNFIDQSQSFYNLDYENNFEEYCNSLVSQFTTGLTLFKPSRNHVEILVNCGSFKKLKTLAITSYESNVKTSCEMLQLVANSDISKNIQWLDLYRFRTDDEGLKIIAESNNFNKLNTLISYWNGFTIEGIKILSSHPKFSKLVKLEMTDLGGDEGFKLMCESPNFSNLTDLDIGMTSIGNEGMKYFASSPYLKKLKRLILDRCSFDAEGVRIMCSSENAASIEELEFEYTDIGDEGVKYLAQSPNMKNLTRLDITRTNSGNDCVQYIVNSPYLKKLNSISYEHSYSEDPYYEGKSIDEKEGNLLDKFMFHCEAENDGMR</sequence>
<dbReference type="GeneID" id="8857415"/>
<evidence type="ECO:0000313" key="1">
    <source>
        <dbReference type="EMBL" id="EFC37546.1"/>
    </source>
</evidence>
<dbReference type="EMBL" id="GG738917">
    <property type="protein sequence ID" value="EFC37546.1"/>
    <property type="molecule type" value="Genomic_DNA"/>
</dbReference>
<keyword evidence="2" id="KW-1185">Reference proteome</keyword>
<protein>
    <submittedName>
        <fullName evidence="1">Predicted protein</fullName>
    </submittedName>
</protein>
<name>D2W034_NAEGR</name>
<gene>
    <name evidence="1" type="ORF">NAEGRDRAFT_74716</name>
</gene>
<dbReference type="KEGG" id="ngr:NAEGRDRAFT_74716"/>
<evidence type="ECO:0000313" key="2">
    <source>
        <dbReference type="Proteomes" id="UP000006671"/>
    </source>
</evidence>
<reference evidence="1 2" key="1">
    <citation type="journal article" date="2010" name="Cell">
        <title>The genome of Naegleria gruberi illuminates early eukaryotic versatility.</title>
        <authorList>
            <person name="Fritz-Laylin L.K."/>
            <person name="Prochnik S.E."/>
            <person name="Ginger M.L."/>
            <person name="Dacks J.B."/>
            <person name="Carpenter M.L."/>
            <person name="Field M.C."/>
            <person name="Kuo A."/>
            <person name="Paredez A."/>
            <person name="Chapman J."/>
            <person name="Pham J."/>
            <person name="Shu S."/>
            <person name="Neupane R."/>
            <person name="Cipriano M."/>
            <person name="Mancuso J."/>
            <person name="Tu H."/>
            <person name="Salamov A."/>
            <person name="Lindquist E."/>
            <person name="Shapiro H."/>
            <person name="Lucas S."/>
            <person name="Grigoriev I.V."/>
            <person name="Cande W.Z."/>
            <person name="Fulton C."/>
            <person name="Rokhsar D.S."/>
            <person name="Dawson S.C."/>
        </authorList>
    </citation>
    <scope>NUCLEOTIDE SEQUENCE [LARGE SCALE GENOMIC DNA]</scope>
    <source>
        <strain evidence="1 2">NEG-M</strain>
    </source>
</reference>
<dbReference type="Proteomes" id="UP000006671">
    <property type="component" value="Unassembled WGS sequence"/>
</dbReference>
<dbReference type="InParanoid" id="D2W034"/>
<accession>D2W034</accession>